<dbReference type="AlphaFoldDB" id="A0A1Y1RW22"/>
<reference evidence="1 2" key="1">
    <citation type="submission" date="2017-03" db="EMBL/GenBank/DDBJ databases">
        <title>Draft Genome sequence of Marispirochaeta sp. strain JC444.</title>
        <authorList>
            <person name="Shivani Y."/>
            <person name="Subhash Y."/>
            <person name="Sasikala C."/>
            <person name="Ramana C."/>
        </authorList>
    </citation>
    <scope>NUCLEOTIDE SEQUENCE [LARGE SCALE GENOMIC DNA]</scope>
    <source>
        <strain evidence="1 2">JC444</strain>
    </source>
</reference>
<protein>
    <recommendedName>
        <fullName evidence="3">PD-(D/E)XK nuclease superfamily protein</fullName>
    </recommendedName>
</protein>
<dbReference type="OrthoDB" id="307259at2"/>
<dbReference type="InterPro" id="IPR029470">
    <property type="entry name" value="PDDEXK_4"/>
</dbReference>
<evidence type="ECO:0008006" key="3">
    <source>
        <dbReference type="Google" id="ProtNLM"/>
    </source>
</evidence>
<dbReference type="EMBL" id="MWQY01000018">
    <property type="protein sequence ID" value="ORC32956.1"/>
    <property type="molecule type" value="Genomic_DNA"/>
</dbReference>
<comment type="caution">
    <text evidence="1">The sequence shown here is derived from an EMBL/GenBank/DDBJ whole genome shotgun (WGS) entry which is preliminary data.</text>
</comment>
<organism evidence="1 2">
    <name type="scientific">Marispirochaeta aestuarii</name>
    <dbReference type="NCBI Taxonomy" id="1963862"/>
    <lineage>
        <taxon>Bacteria</taxon>
        <taxon>Pseudomonadati</taxon>
        <taxon>Spirochaetota</taxon>
        <taxon>Spirochaetia</taxon>
        <taxon>Spirochaetales</taxon>
        <taxon>Spirochaetaceae</taxon>
        <taxon>Marispirochaeta</taxon>
    </lineage>
</organism>
<evidence type="ECO:0000313" key="1">
    <source>
        <dbReference type="EMBL" id="ORC32956.1"/>
    </source>
</evidence>
<name>A0A1Y1RW22_9SPIO</name>
<dbReference type="RefSeq" id="WP_083052043.1">
    <property type="nucleotide sequence ID" value="NZ_MWQY01000018.1"/>
</dbReference>
<gene>
    <name evidence="1" type="ORF">B4O97_14990</name>
</gene>
<accession>A0A1Y1RW22</accession>
<sequence length="393" mass="45664">MSVLKTIIDISGKLYTLKNDNLNLLLSSNVLRRELLHSDIIAKLIDTNYDGSLERVRLLFRCLQIKEFPNYSLKDPKSIIVSRETDNIDILIELLNEKTAIIIENKVDARDQPAQISNYVKTLKGEKYNYKEESIHVVYLTPLGWDPSVDSIGDYTGPITPCSYKEHIIKWLQTCDDTPEAFGNDNIRCNIRLYREMIEEMVNDSFNEREAASAVFEEGSIEPNQTRYVLNASQKRCHVMFLQELMQELQQRGLKIETDVNEIKQSAIEGDDYGFCVTMSEQYNWVVEFNWNNGNYRLGTGLQPVSPGTTDQNVKDRIEHIVNKKSIPCDELNPNDYWYLWRTTNSSGIGNFKKNKDNEYASSIEWQKWAKEYADKFLDDYDSLKRVFTEYNS</sequence>
<dbReference type="Pfam" id="PF14281">
    <property type="entry name" value="PDDEXK_4"/>
    <property type="match status" value="1"/>
</dbReference>
<proteinExistence type="predicted"/>
<evidence type="ECO:0000313" key="2">
    <source>
        <dbReference type="Proteomes" id="UP000192343"/>
    </source>
</evidence>
<dbReference type="Proteomes" id="UP000192343">
    <property type="component" value="Unassembled WGS sequence"/>
</dbReference>
<keyword evidence="2" id="KW-1185">Reference proteome</keyword>